<organism evidence="2">
    <name type="scientific">termite gut metagenome</name>
    <dbReference type="NCBI Taxonomy" id="433724"/>
    <lineage>
        <taxon>unclassified sequences</taxon>
        <taxon>metagenomes</taxon>
        <taxon>organismal metagenomes</taxon>
    </lineage>
</organism>
<dbReference type="AlphaFoldDB" id="A0A5J4PCI4"/>
<evidence type="ECO:0008006" key="3">
    <source>
        <dbReference type="Google" id="ProtNLM"/>
    </source>
</evidence>
<dbReference type="EMBL" id="SNRY01009339">
    <property type="protein sequence ID" value="KAA6307204.1"/>
    <property type="molecule type" value="Genomic_DNA"/>
</dbReference>
<protein>
    <recommendedName>
        <fullName evidence="3">HTH LytTR-type domain-containing protein</fullName>
    </recommendedName>
</protein>
<comment type="caution">
    <text evidence="2">The sequence shown here is derived from an EMBL/GenBank/DDBJ whole genome shotgun (WGS) entry which is preliminary data.</text>
</comment>
<gene>
    <name evidence="1" type="ORF">EZS27_041127</name>
    <name evidence="2" type="ORF">EZS27_041128</name>
</gene>
<proteinExistence type="predicted"/>
<accession>A0A5J4PCI4</accession>
<evidence type="ECO:0000313" key="1">
    <source>
        <dbReference type="EMBL" id="KAA6307204.1"/>
    </source>
</evidence>
<reference evidence="2" key="1">
    <citation type="submission" date="2019-03" db="EMBL/GenBank/DDBJ databases">
        <title>Single cell metagenomics reveals metabolic interactions within the superorganism composed of flagellate Streblomastix strix and complex community of Bacteroidetes bacteria on its surface.</title>
        <authorList>
            <person name="Treitli S.C."/>
            <person name="Kolisko M."/>
            <person name="Husnik F."/>
            <person name="Keeling P."/>
            <person name="Hampl V."/>
        </authorList>
    </citation>
    <scope>NUCLEOTIDE SEQUENCE</scope>
    <source>
        <strain evidence="2">STM</strain>
    </source>
</reference>
<evidence type="ECO:0000313" key="2">
    <source>
        <dbReference type="EMBL" id="KAA6307205.1"/>
    </source>
</evidence>
<sequence>YIANFEQVKIIRRQKDGIYLEFSIEGVPDIPISKRYSEKVTHWFMTYSS</sequence>
<dbReference type="EMBL" id="SNRY01009339">
    <property type="protein sequence ID" value="KAA6307205.1"/>
    <property type="molecule type" value="Genomic_DNA"/>
</dbReference>
<feature type="non-terminal residue" evidence="2">
    <location>
        <position position="1"/>
    </location>
</feature>
<name>A0A5J4PCI4_9ZZZZ</name>